<evidence type="ECO:0000313" key="2">
    <source>
        <dbReference type="EMBL" id="CAH0025865.1"/>
    </source>
</evidence>
<evidence type="ECO:0000256" key="1">
    <source>
        <dbReference type="SAM" id="MobiDB-lite"/>
    </source>
</evidence>
<feature type="region of interest" description="Disordered" evidence="1">
    <location>
        <begin position="235"/>
        <end position="254"/>
    </location>
</feature>
<dbReference type="AlphaFoldDB" id="A0A9N9VL59"/>
<keyword evidence="3" id="KW-1185">Reference proteome</keyword>
<proteinExistence type="predicted"/>
<protein>
    <submittedName>
        <fullName evidence="2">Uncharacterized protein</fullName>
    </submittedName>
</protein>
<dbReference type="OrthoDB" id="10380817at2759"/>
<comment type="caution">
    <text evidence="2">The sequence shown here is derived from an EMBL/GenBank/DDBJ whole genome shotgun (WGS) entry which is preliminary data.</text>
</comment>
<reference evidence="2" key="1">
    <citation type="submission" date="2021-10" db="EMBL/GenBank/DDBJ databases">
        <authorList>
            <person name="Piombo E."/>
        </authorList>
    </citation>
    <scope>NUCLEOTIDE SEQUENCE</scope>
</reference>
<evidence type="ECO:0000313" key="3">
    <source>
        <dbReference type="Proteomes" id="UP000696573"/>
    </source>
</evidence>
<name>A0A9N9VL59_9HYPO</name>
<dbReference type="EMBL" id="CABFNQ020000715">
    <property type="protein sequence ID" value="CAH0025865.1"/>
    <property type="molecule type" value="Genomic_DNA"/>
</dbReference>
<accession>A0A9N9VL59</accession>
<dbReference type="Proteomes" id="UP000696573">
    <property type="component" value="Unassembled WGS sequence"/>
</dbReference>
<gene>
    <name evidence="2" type="ORF">CRHIZ90672A_00008570</name>
</gene>
<organism evidence="2 3">
    <name type="scientific">Clonostachys rhizophaga</name>
    <dbReference type="NCBI Taxonomy" id="160324"/>
    <lineage>
        <taxon>Eukaryota</taxon>
        <taxon>Fungi</taxon>
        <taxon>Dikarya</taxon>
        <taxon>Ascomycota</taxon>
        <taxon>Pezizomycotina</taxon>
        <taxon>Sordariomycetes</taxon>
        <taxon>Hypocreomycetidae</taxon>
        <taxon>Hypocreales</taxon>
        <taxon>Bionectriaceae</taxon>
        <taxon>Clonostachys</taxon>
    </lineage>
</organism>
<sequence length="254" mass="28899">MAEERPPYHDNDVGPFASVEYTLAREGSSPKELDLKLRDRNVLLVVELDDTNARALHLQNARQDTLTEAQYAVDKFLDRLAPLENSNSGHTVFQMFDRVRDEIAGPVDVAVVDIDDLMSRLTGINNDELKYPKKSVDTTSKDGPDSNPVAEIIAACGDFLSRVSSSGESRLKRDASILTRASESVHLSLQDYMEKQALKRYLGFNWYTPSYPEERIIRKQPKYHIYYDEEDEGWRHKKGNYSVPPWSTRGQESG</sequence>